<dbReference type="Proteomes" id="UP000294166">
    <property type="component" value="Unassembled WGS sequence"/>
</dbReference>
<evidence type="ECO:0000313" key="2">
    <source>
        <dbReference type="EMBL" id="RYU48347.1"/>
    </source>
</evidence>
<evidence type="ECO:0000313" key="4">
    <source>
        <dbReference type="Proteomes" id="UP000294063"/>
    </source>
</evidence>
<dbReference type="EMBL" id="SEZK01000046">
    <property type="protein sequence ID" value="RYU48347.1"/>
    <property type="molecule type" value="Genomic_DNA"/>
</dbReference>
<keyword evidence="5" id="KW-1185">Reference proteome</keyword>
<evidence type="ECO:0000259" key="1">
    <source>
        <dbReference type="Pfam" id="PF13274"/>
    </source>
</evidence>
<accession>A0A4Q5KT14</accession>
<dbReference type="InterPro" id="IPR025272">
    <property type="entry name" value="SocA_Panacea"/>
</dbReference>
<evidence type="ECO:0000313" key="5">
    <source>
        <dbReference type="Proteomes" id="UP000294166"/>
    </source>
</evidence>
<sequence length="188" mass="21015">MYMTYIPNFNEDKTAQLAAYLTSKSGGEIYHLMLMKLLYISDRNALATLGHTISDDNYASMNYGPVLLNTLSLIDGSVRSTNGLWSKLLSPSRNYKISLLNRDFDTALLSEAELAITDAVFSQFGSMDRFELADKTHEFGEWNNPHGSILPIDYQDILKAVGFDDADANSILQELQDVKAAKDFLNNL</sequence>
<dbReference type="Pfam" id="PF13274">
    <property type="entry name" value="SocA_Panacea"/>
    <property type="match status" value="1"/>
</dbReference>
<feature type="domain" description="Antitoxin SocA-like Panacea" evidence="1">
    <location>
        <begin position="34"/>
        <end position="142"/>
    </location>
</feature>
<dbReference type="EMBL" id="SEZN01000008">
    <property type="protein sequence ID" value="RYU65526.1"/>
    <property type="molecule type" value="Genomic_DNA"/>
</dbReference>
<dbReference type="Proteomes" id="UP000294063">
    <property type="component" value="Unassembled WGS sequence"/>
</dbReference>
<evidence type="ECO:0000313" key="3">
    <source>
        <dbReference type="EMBL" id="RYU65526.1"/>
    </source>
</evidence>
<protein>
    <submittedName>
        <fullName evidence="2">DUF4065 domain-containing protein</fullName>
    </submittedName>
</protein>
<dbReference type="AlphaFoldDB" id="A0A4Q5KT14"/>
<proteinExistence type="predicted"/>
<comment type="caution">
    <text evidence="2">The sequence shown here is derived from an EMBL/GenBank/DDBJ whole genome shotgun (WGS) entry which is preliminary data.</text>
</comment>
<name>A0A4Q5KT14_9GAMM</name>
<organism evidence="2 4">
    <name type="scientific">Aliivibrio finisterrensis</name>
    <dbReference type="NCBI Taxonomy" id="511998"/>
    <lineage>
        <taxon>Bacteria</taxon>
        <taxon>Pseudomonadati</taxon>
        <taxon>Pseudomonadota</taxon>
        <taxon>Gammaproteobacteria</taxon>
        <taxon>Vibrionales</taxon>
        <taxon>Vibrionaceae</taxon>
        <taxon>Aliivibrio</taxon>
    </lineage>
</organism>
<reference evidence="4 5" key="1">
    <citation type="submission" date="2019-02" db="EMBL/GenBank/DDBJ databases">
        <title>Genome sequences of Aliivibrio finisterrensis strains from farmed Atlantic salmon.</title>
        <authorList>
            <person name="Bowman J.P."/>
        </authorList>
    </citation>
    <scope>NUCLEOTIDE SEQUENCE [LARGE SCALE GENOMIC DNA]</scope>
    <source>
        <strain evidence="3 5">A21</strain>
        <strain evidence="2 4">A46</strain>
    </source>
</reference>
<gene>
    <name evidence="3" type="ORF">ERW53_06460</name>
    <name evidence="2" type="ORF">ERW57_17385</name>
</gene>